<accession>A0A9J9LEE0</accession>
<evidence type="ECO:0000313" key="2">
    <source>
        <dbReference type="EMBL" id="ABQ67971.1"/>
    </source>
</evidence>
<protein>
    <submittedName>
        <fullName evidence="2">MaoC domain protein dehydratase</fullName>
    </submittedName>
</protein>
<feature type="domain" description="MaoC-like" evidence="1">
    <location>
        <begin position="23"/>
        <end position="125"/>
    </location>
</feature>
<proteinExistence type="predicted"/>
<dbReference type="AlphaFoldDB" id="A0A9J9LEE0"/>
<evidence type="ECO:0000259" key="1">
    <source>
        <dbReference type="Pfam" id="PF01575"/>
    </source>
</evidence>
<dbReference type="PANTHER" id="PTHR43841">
    <property type="entry name" value="3-HYDROXYACYL-THIOESTER DEHYDRATASE HTDX-RELATED"/>
    <property type="match status" value="1"/>
</dbReference>
<dbReference type="Proteomes" id="UP000001989">
    <property type="component" value="Chromosome"/>
</dbReference>
<dbReference type="PANTHER" id="PTHR43841:SF3">
    <property type="entry name" value="(3R)-HYDROXYACYL-ACP DEHYDRATASE SUBUNIT HADB"/>
    <property type="match status" value="1"/>
</dbReference>
<reference evidence="2 3" key="1">
    <citation type="journal article" date="2010" name="J. Bacteriol.">
        <title>Genome sequence of the dioxin-mineralizing bacterium Sphingomonas wittichii RW1.</title>
        <authorList>
            <person name="Miller T.R."/>
            <person name="Delcher A.L."/>
            <person name="Salzberg S.L."/>
            <person name="Saunders E."/>
            <person name="Detter J.C."/>
            <person name="Halden R.U."/>
        </authorList>
    </citation>
    <scope>NUCLEOTIDE SEQUENCE [LARGE SCALE GENOMIC DNA]</scope>
    <source>
        <strain evidence="3">DSM 6014 / CCUG 31198 / JCM 15750 / NBRC 105917 / EY 4224 / RW1</strain>
    </source>
</reference>
<dbReference type="SUPFAM" id="SSF54637">
    <property type="entry name" value="Thioesterase/thiol ester dehydrase-isomerase"/>
    <property type="match status" value="1"/>
</dbReference>
<evidence type="ECO:0000313" key="3">
    <source>
        <dbReference type="Proteomes" id="UP000001989"/>
    </source>
</evidence>
<dbReference type="OrthoDB" id="5522043at2"/>
<dbReference type="Pfam" id="PF01575">
    <property type="entry name" value="MaoC_dehydratas"/>
    <property type="match status" value="1"/>
</dbReference>
<dbReference type="KEGG" id="swi:Swit_1608"/>
<dbReference type="InterPro" id="IPR029069">
    <property type="entry name" value="HotDog_dom_sf"/>
</dbReference>
<organism evidence="2 3">
    <name type="scientific">Rhizorhabdus wittichii (strain DSM 6014 / CCUG 31198 / JCM 15750 / NBRC 105917 / EY 4224 / RW1)</name>
    <name type="common">Sphingomonas wittichii</name>
    <dbReference type="NCBI Taxonomy" id="392499"/>
    <lineage>
        <taxon>Bacteria</taxon>
        <taxon>Pseudomonadati</taxon>
        <taxon>Pseudomonadota</taxon>
        <taxon>Alphaproteobacteria</taxon>
        <taxon>Sphingomonadales</taxon>
        <taxon>Sphingomonadaceae</taxon>
        <taxon>Rhizorhabdus</taxon>
    </lineage>
</organism>
<dbReference type="InterPro" id="IPR002539">
    <property type="entry name" value="MaoC-like_dom"/>
</dbReference>
<dbReference type="Gene3D" id="3.10.129.10">
    <property type="entry name" value="Hotdog Thioesterase"/>
    <property type="match status" value="1"/>
</dbReference>
<dbReference type="EMBL" id="CP000699">
    <property type="protein sequence ID" value="ABQ67971.1"/>
    <property type="molecule type" value="Genomic_DNA"/>
</dbReference>
<dbReference type="CDD" id="cd03453">
    <property type="entry name" value="SAV4209_like"/>
    <property type="match status" value="1"/>
</dbReference>
<keyword evidence="3" id="KW-1185">Reference proteome</keyword>
<gene>
    <name evidence="2" type="ordered locus">Swit_1608</name>
</gene>
<sequence length="141" mass="15270">MMTVTPSYEDVQVGDAIPALSLDPISRTTLALYCGASGDHLPVHVDLDFARENGIPDVFAHGMLSMAYLGRALTNWAQIDRLRAYNVRFVAITHVHDTVSCSGTVVEKFEADGEKRVRLALEAKTETGGVTLRGEAVIALI</sequence>
<name>A0A9J9LEE0_RHIWR</name>